<dbReference type="EMBL" id="MVGT01000150">
    <property type="protein sequence ID" value="OVA20000.1"/>
    <property type="molecule type" value="Genomic_DNA"/>
</dbReference>
<comment type="caution">
    <text evidence="6">The sequence shown here is derived from an EMBL/GenBank/DDBJ whole genome shotgun (WGS) entry which is preliminary data.</text>
</comment>
<gene>
    <name evidence="6" type="ORF">BVC80_1667g30</name>
</gene>
<dbReference type="PANTHER" id="PTHR10257">
    <property type="entry name" value="SERINE/THREONINE PROTEIN PHOSPHATASE 2A PP2A REGULATORY SUBUNIT B"/>
    <property type="match status" value="1"/>
</dbReference>
<evidence type="ECO:0000256" key="3">
    <source>
        <dbReference type="ARBA" id="ARBA00022490"/>
    </source>
</evidence>
<dbReference type="STRING" id="56857.A0A200RBA0"/>
<dbReference type="OrthoDB" id="10264446at2759"/>
<comment type="function">
    <text evidence="4">The B regulatory subunit might modulate substrate selectivity and catalytic activity, and also might direct the localization of the catalytic enzyme to a particular subcellular compartment.</text>
</comment>
<dbReference type="GO" id="GO:0005737">
    <property type="term" value="C:cytoplasm"/>
    <property type="evidence" value="ECO:0007669"/>
    <property type="project" value="UniProtKB-SubCell"/>
</dbReference>
<feature type="compositionally biased region" description="Polar residues" evidence="5">
    <location>
        <begin position="15"/>
        <end position="26"/>
    </location>
</feature>
<dbReference type="FunFam" id="1.25.10.10:FF:000041">
    <property type="entry name" value="Serine/threonine protein phosphatase 2A regulatory subunit"/>
    <property type="match status" value="1"/>
</dbReference>
<dbReference type="PANTHER" id="PTHR10257:SF119">
    <property type="entry name" value="SERINE_THREONINE PROTEIN PHOSPHATASE 2A 59 KDA REGULATORY SUBUNIT B' ZETA ISOFORM"/>
    <property type="match status" value="1"/>
</dbReference>
<reference evidence="6 7" key="1">
    <citation type="journal article" date="2017" name="Mol. Plant">
        <title>The Genome of Medicinal Plant Macleaya cordata Provides New Insights into Benzylisoquinoline Alkaloids Metabolism.</title>
        <authorList>
            <person name="Liu X."/>
            <person name="Liu Y."/>
            <person name="Huang P."/>
            <person name="Ma Y."/>
            <person name="Qing Z."/>
            <person name="Tang Q."/>
            <person name="Cao H."/>
            <person name="Cheng P."/>
            <person name="Zheng Y."/>
            <person name="Yuan Z."/>
            <person name="Zhou Y."/>
            <person name="Liu J."/>
            <person name="Tang Z."/>
            <person name="Zhuo Y."/>
            <person name="Zhang Y."/>
            <person name="Yu L."/>
            <person name="Huang J."/>
            <person name="Yang P."/>
            <person name="Peng Q."/>
            <person name="Zhang J."/>
            <person name="Jiang W."/>
            <person name="Zhang Z."/>
            <person name="Lin K."/>
            <person name="Ro D.K."/>
            <person name="Chen X."/>
            <person name="Xiong X."/>
            <person name="Shang Y."/>
            <person name="Huang S."/>
            <person name="Zeng J."/>
        </authorList>
    </citation>
    <scope>NUCLEOTIDE SEQUENCE [LARGE SCALE GENOMIC DNA]</scope>
    <source>
        <strain evidence="7">cv. BLH2017</strain>
        <tissue evidence="6">Root</tissue>
    </source>
</reference>
<evidence type="ECO:0000313" key="7">
    <source>
        <dbReference type="Proteomes" id="UP000195402"/>
    </source>
</evidence>
<keyword evidence="7" id="KW-1185">Reference proteome</keyword>
<dbReference type="GO" id="GO:0000159">
    <property type="term" value="C:protein phosphatase type 2A complex"/>
    <property type="evidence" value="ECO:0007669"/>
    <property type="project" value="UniProtKB-UniRule"/>
</dbReference>
<dbReference type="SUPFAM" id="SSF48371">
    <property type="entry name" value="ARM repeat"/>
    <property type="match status" value="1"/>
</dbReference>
<dbReference type="InterPro" id="IPR002554">
    <property type="entry name" value="PP2A_B56"/>
</dbReference>
<feature type="region of interest" description="Disordered" evidence="5">
    <location>
        <begin position="1"/>
        <end position="96"/>
    </location>
</feature>
<dbReference type="Gene3D" id="1.25.10.10">
    <property type="entry name" value="Leucine-rich Repeat Variant"/>
    <property type="match status" value="1"/>
</dbReference>
<feature type="compositionally biased region" description="Low complexity" evidence="5">
    <location>
        <begin position="41"/>
        <end position="84"/>
    </location>
</feature>
<dbReference type="PIRSF" id="PIRSF028043">
    <property type="entry name" value="PP2A_B56"/>
    <property type="match status" value="1"/>
</dbReference>
<keyword evidence="3" id="KW-0963">Cytoplasm</keyword>
<organism evidence="6 7">
    <name type="scientific">Macleaya cordata</name>
    <name type="common">Five-seeded plume-poppy</name>
    <name type="synonym">Bocconia cordata</name>
    <dbReference type="NCBI Taxonomy" id="56857"/>
    <lineage>
        <taxon>Eukaryota</taxon>
        <taxon>Viridiplantae</taxon>
        <taxon>Streptophyta</taxon>
        <taxon>Embryophyta</taxon>
        <taxon>Tracheophyta</taxon>
        <taxon>Spermatophyta</taxon>
        <taxon>Magnoliopsida</taxon>
        <taxon>Ranunculales</taxon>
        <taxon>Papaveraceae</taxon>
        <taxon>Papaveroideae</taxon>
        <taxon>Macleaya</taxon>
    </lineage>
</organism>
<protein>
    <recommendedName>
        <fullName evidence="4">Serine/threonine protein phosphatase 2A regulatory subunit</fullName>
    </recommendedName>
</protein>
<comment type="similarity">
    <text evidence="2">Belongs to the phosphatase 2A regulatory subunit B56 family.</text>
</comment>
<evidence type="ECO:0000256" key="5">
    <source>
        <dbReference type="SAM" id="MobiDB-lite"/>
    </source>
</evidence>
<evidence type="ECO:0000256" key="1">
    <source>
        <dbReference type="ARBA" id="ARBA00004496"/>
    </source>
</evidence>
<name>A0A200RBA0_MACCD</name>
<dbReference type="Proteomes" id="UP000195402">
    <property type="component" value="Unassembled WGS sequence"/>
</dbReference>
<dbReference type="AlphaFoldDB" id="A0A200RBA0"/>
<dbReference type="Pfam" id="PF01603">
    <property type="entry name" value="B56"/>
    <property type="match status" value="1"/>
</dbReference>
<dbReference type="InParanoid" id="A0A200RBA0"/>
<dbReference type="InterPro" id="IPR016024">
    <property type="entry name" value="ARM-type_fold"/>
</dbReference>
<evidence type="ECO:0000313" key="6">
    <source>
        <dbReference type="EMBL" id="OVA20000.1"/>
    </source>
</evidence>
<accession>A0A200RBA0</accession>
<evidence type="ECO:0000256" key="2">
    <source>
        <dbReference type="ARBA" id="ARBA00009745"/>
    </source>
</evidence>
<sequence>MIKQILGKLPRKPSSKSAPNGTTNNDGGVAPALPTVNSSQAVNSAGVGVNNSKGSSASGKASNSTSSASRSNNSSTAPNASGTNKPNHGKKSAAVASQTGPVLAATVYEPLPSFRDVPSSEKQNLFVRKLNMCCVVFDFTDPSKSLKEKDIKRQTLLELVDYISSVNSKFNEIVMQEITKMVAANLFRTFPSSNHDNKFPESYDPDEEEPTMEPAWPHLQVVYEFLLRFVASSETDAKLAKRYIDHSFVLRLLDLFDSEDQREREYLKTILHRIYGKFMVHRPFIRKAINNIFYRFIFETEKHNGIAELLEILGSIINGFALPLKEEHKLFLVRALLPLHKPKCVSMYHQQLSYCITQFVEKDFKLADTVIRGLLKYWPITNSSKEVMFLGELEEVLEATQAAEFQRCMVPLFRQIGRCLNSSHFQVAERALFLWNNDHIRNLITQNQKVILPIIFPALERNTRTHWNQAVQSLTLNVRKIFSDADQELFEDCLIRYQEDESKEKETREKRESTWKRLEDVAASKAVSNEAVLVSRFMSSLSMGDWDPKRRVPALMSSSPHLGFILRDENHSAPGECEEERRHRGVPWL</sequence>
<proteinExistence type="inferred from homology"/>
<dbReference type="InterPro" id="IPR011989">
    <property type="entry name" value="ARM-like"/>
</dbReference>
<comment type="subcellular location">
    <subcellularLocation>
        <location evidence="1">Cytoplasm</location>
    </subcellularLocation>
</comment>
<dbReference type="FunCoup" id="A0A200RBA0">
    <property type="interactions" value="3151"/>
</dbReference>
<evidence type="ECO:0000256" key="4">
    <source>
        <dbReference type="PIRNR" id="PIRNR028043"/>
    </source>
</evidence>
<dbReference type="OMA" id="QDRRMQM"/>
<dbReference type="GO" id="GO:0007165">
    <property type="term" value="P:signal transduction"/>
    <property type="evidence" value="ECO:0007669"/>
    <property type="project" value="InterPro"/>
</dbReference>
<dbReference type="GO" id="GO:0019888">
    <property type="term" value="F:protein phosphatase regulator activity"/>
    <property type="evidence" value="ECO:0007669"/>
    <property type="project" value="UniProtKB-UniRule"/>
</dbReference>